<protein>
    <submittedName>
        <fullName evidence="2">Uncharacterized protein</fullName>
    </submittedName>
</protein>
<organism evidence="2 3">
    <name type="scientific">Skeletonema marinoi</name>
    <dbReference type="NCBI Taxonomy" id="267567"/>
    <lineage>
        <taxon>Eukaryota</taxon>
        <taxon>Sar</taxon>
        <taxon>Stramenopiles</taxon>
        <taxon>Ochrophyta</taxon>
        <taxon>Bacillariophyta</taxon>
        <taxon>Coscinodiscophyceae</taxon>
        <taxon>Thalassiosirophycidae</taxon>
        <taxon>Thalassiosirales</taxon>
        <taxon>Skeletonemataceae</taxon>
        <taxon>Skeletonema</taxon>
        <taxon>Skeletonema marinoi-dohrnii complex</taxon>
    </lineage>
</organism>
<comment type="caution">
    <text evidence="2">The sequence shown here is derived from an EMBL/GenBank/DDBJ whole genome shotgun (WGS) entry which is preliminary data.</text>
</comment>
<evidence type="ECO:0000256" key="1">
    <source>
        <dbReference type="SAM" id="MobiDB-lite"/>
    </source>
</evidence>
<keyword evidence="3" id="KW-1185">Reference proteome</keyword>
<reference evidence="2" key="1">
    <citation type="submission" date="2023-06" db="EMBL/GenBank/DDBJ databases">
        <title>Survivors Of The Sea: Transcriptome response of Skeletonema marinoi to long-term dormancy.</title>
        <authorList>
            <person name="Pinder M.I.M."/>
            <person name="Kourtchenko O."/>
            <person name="Robertson E.K."/>
            <person name="Larsson T."/>
            <person name="Maumus F."/>
            <person name="Osuna-Cruz C.M."/>
            <person name="Vancaester E."/>
            <person name="Stenow R."/>
            <person name="Vandepoele K."/>
            <person name="Ploug H."/>
            <person name="Bruchert V."/>
            <person name="Godhe A."/>
            <person name="Topel M."/>
        </authorList>
    </citation>
    <scope>NUCLEOTIDE SEQUENCE</scope>
    <source>
        <strain evidence="2">R05AC</strain>
    </source>
</reference>
<feature type="compositionally biased region" description="Basic and acidic residues" evidence="1">
    <location>
        <begin position="390"/>
        <end position="399"/>
    </location>
</feature>
<evidence type="ECO:0000313" key="2">
    <source>
        <dbReference type="EMBL" id="KAK1742951.1"/>
    </source>
</evidence>
<feature type="compositionally biased region" description="Polar residues" evidence="1">
    <location>
        <begin position="23"/>
        <end position="41"/>
    </location>
</feature>
<feature type="compositionally biased region" description="Low complexity" evidence="1">
    <location>
        <begin position="310"/>
        <end position="324"/>
    </location>
</feature>
<feature type="region of interest" description="Disordered" evidence="1">
    <location>
        <begin position="294"/>
        <end position="399"/>
    </location>
</feature>
<accession>A0AAD8YCU8</accession>
<dbReference type="AlphaFoldDB" id="A0AAD8YCU8"/>
<evidence type="ECO:0000313" key="3">
    <source>
        <dbReference type="Proteomes" id="UP001224775"/>
    </source>
</evidence>
<dbReference type="EMBL" id="JATAAI010000010">
    <property type="protein sequence ID" value="KAK1742951.1"/>
    <property type="molecule type" value="Genomic_DNA"/>
</dbReference>
<feature type="compositionally biased region" description="Polar residues" evidence="1">
    <location>
        <begin position="65"/>
        <end position="93"/>
    </location>
</feature>
<feature type="region of interest" description="Disordered" evidence="1">
    <location>
        <begin position="15"/>
        <end position="43"/>
    </location>
</feature>
<feature type="compositionally biased region" description="Low complexity" evidence="1">
    <location>
        <begin position="346"/>
        <end position="356"/>
    </location>
</feature>
<feature type="region of interest" description="Disordered" evidence="1">
    <location>
        <begin position="65"/>
        <end position="95"/>
    </location>
</feature>
<dbReference type="Proteomes" id="UP001224775">
    <property type="component" value="Unassembled WGS sequence"/>
</dbReference>
<name>A0AAD8YCU8_9STRA</name>
<gene>
    <name evidence="2" type="ORF">QTG54_006548</name>
</gene>
<proteinExistence type="predicted"/>
<sequence>MNIAADNATTITANAAKSSNSNRTMATASKSTAGSNDSPISTKHIPFRKIQDKVNNADCAIIDTANATNSGNSNGTMATASKSTAGSNDSPISTKHIPFRKIQDKVNNADCAIIDTANATNSGNSNGTMGDRGDGGKNGIGMNRVRKKVAELNKLRRLCRSPSYAVTEGLIHGFDSVKVVSDFIRFGKNPGTIDIYNADFLWRITGLADFDGLRTSLQRNGAKMISTHSRAGWKHQRSTWKFIDIEGETFGPGCDARNWIDSKVKAARKALEDAKNIASSRTDIGLYLAPISTSKQKGNKKDESSKKKSSSSSKSKKTLSSTLSSKKDESSKKKSSSSSKSKKKTLSSTSSSTSSSKSKKTLSSKKEAPGKKAPQQSIQSFYPVVKKQKSNKDEDDKTF</sequence>